<dbReference type="EMBL" id="JACQCR010000027">
    <property type="protein sequence ID" value="MBI3630927.1"/>
    <property type="molecule type" value="Genomic_DNA"/>
</dbReference>
<sequence>MASEIKNASDGAKTENGAGESAGKTSLKFLFVSFEALSGDAAWRIRQEGHEVKYWIQSRDDQDVGDGFLEKVERWEDHKDWADIVVFDDTGFGKAADALRKAGKAVVGGSEYTDRIEEDREFGQEEMKRVGMAVLPHWDFADYEGAITFIRENPARYVFKPSGSIPAEQKGILFIGQEESGNDLVEVLEHNKKTWSRKIKKFQLQKYAQGVEIAVGAFFNGHDFVYPININFEHKKLFPGEIGPYTGEMGTLMYWNESNKIFRLTLEKIKPALEECGYAGYIDINCIANNNGVYPLEFTARFGYPTLSIQMEGILNPIGEWFSKLARGESFALRTKKGFQIGVVVAIPPFPYQDKAQAEIYRDSSIVFRKANVEGVHLGDVKLADGDWRVAGDSGYALVVTGSGTTVGEARKMAYNRIGNIILQNKFYRTDIGLRWNTDSDRLQSWGYLY</sequence>
<dbReference type="InterPro" id="IPR000115">
    <property type="entry name" value="PRibGlycinamide_synth"/>
</dbReference>
<evidence type="ECO:0000256" key="1">
    <source>
        <dbReference type="ARBA" id="ARBA00005174"/>
    </source>
</evidence>
<reference evidence="13" key="1">
    <citation type="submission" date="2020-07" db="EMBL/GenBank/DDBJ databases">
        <title>Huge and variable diversity of episymbiotic CPR bacteria and DPANN archaea in groundwater ecosystems.</title>
        <authorList>
            <person name="He C.Y."/>
            <person name="Keren R."/>
            <person name="Whittaker M."/>
            <person name="Farag I.F."/>
            <person name="Doudna J."/>
            <person name="Cate J.H.D."/>
            <person name="Banfield J.F."/>
        </authorList>
    </citation>
    <scope>NUCLEOTIDE SEQUENCE</scope>
    <source>
        <strain evidence="13">NC_groundwater_973_Pr1_S-0.2um_54_13</strain>
    </source>
</reference>
<organism evidence="13 14">
    <name type="scientific">Candidatus Sungiibacteriota bacterium</name>
    <dbReference type="NCBI Taxonomy" id="2750080"/>
    <lineage>
        <taxon>Bacteria</taxon>
        <taxon>Candidatus Sungiibacteriota</taxon>
    </lineage>
</organism>
<dbReference type="GO" id="GO:0005524">
    <property type="term" value="F:ATP binding"/>
    <property type="evidence" value="ECO:0007669"/>
    <property type="project" value="UniProtKB-UniRule"/>
</dbReference>
<evidence type="ECO:0000256" key="3">
    <source>
        <dbReference type="ARBA" id="ARBA00022598"/>
    </source>
</evidence>
<evidence type="ECO:0000313" key="14">
    <source>
        <dbReference type="Proteomes" id="UP000753196"/>
    </source>
</evidence>
<comment type="caution">
    <text evidence="13">The sequence shown here is derived from an EMBL/GenBank/DDBJ whole genome shotgun (WGS) entry which is preliminary data.</text>
</comment>
<dbReference type="SUPFAM" id="SSF56059">
    <property type="entry name" value="Glutathione synthetase ATP-binding domain-like"/>
    <property type="match status" value="1"/>
</dbReference>
<keyword evidence="3 13" id="KW-0436">Ligase</keyword>
<evidence type="ECO:0000256" key="9">
    <source>
        <dbReference type="ARBA" id="ARBA00042864"/>
    </source>
</evidence>
<dbReference type="GO" id="GO:0006164">
    <property type="term" value="P:purine nucleotide biosynthetic process"/>
    <property type="evidence" value="ECO:0007669"/>
    <property type="project" value="UniProtKB-KW"/>
</dbReference>
<evidence type="ECO:0000256" key="6">
    <source>
        <dbReference type="ARBA" id="ARBA00022840"/>
    </source>
</evidence>
<evidence type="ECO:0000256" key="11">
    <source>
        <dbReference type="SAM" id="MobiDB-lite"/>
    </source>
</evidence>
<dbReference type="InterPro" id="IPR011054">
    <property type="entry name" value="Rudment_hybrid_motif"/>
</dbReference>
<dbReference type="PANTHER" id="PTHR43472:SF1">
    <property type="entry name" value="PHOSPHORIBOSYLAMINE--GLYCINE LIGASE, CHLOROPLASTIC"/>
    <property type="match status" value="1"/>
</dbReference>
<dbReference type="GO" id="GO:0046872">
    <property type="term" value="F:metal ion binding"/>
    <property type="evidence" value="ECO:0007669"/>
    <property type="project" value="InterPro"/>
</dbReference>
<evidence type="ECO:0000256" key="4">
    <source>
        <dbReference type="ARBA" id="ARBA00022741"/>
    </source>
</evidence>
<dbReference type="PROSITE" id="PS50975">
    <property type="entry name" value="ATP_GRASP"/>
    <property type="match status" value="1"/>
</dbReference>
<dbReference type="InterPro" id="IPR037123">
    <property type="entry name" value="PRibGlycinamide_synth_C_sf"/>
</dbReference>
<name>A0A932VPJ2_9BACT</name>
<dbReference type="SMART" id="SM01210">
    <property type="entry name" value="GARS_C"/>
    <property type="match status" value="1"/>
</dbReference>
<dbReference type="Pfam" id="PF01071">
    <property type="entry name" value="GARS_A"/>
    <property type="match status" value="1"/>
</dbReference>
<keyword evidence="5" id="KW-0658">Purine biosynthesis</keyword>
<dbReference type="InterPro" id="IPR020560">
    <property type="entry name" value="PRibGlycinamide_synth_C-dom"/>
</dbReference>
<dbReference type="AlphaFoldDB" id="A0A932VPJ2"/>
<keyword evidence="6 10" id="KW-0067">ATP-binding</keyword>
<dbReference type="PANTHER" id="PTHR43472">
    <property type="entry name" value="PHOSPHORIBOSYLAMINE--GLYCINE LIGASE"/>
    <property type="match status" value="1"/>
</dbReference>
<dbReference type="EC" id="6.3.4.13" evidence="2"/>
<evidence type="ECO:0000259" key="12">
    <source>
        <dbReference type="PROSITE" id="PS50975"/>
    </source>
</evidence>
<keyword evidence="4 10" id="KW-0547">Nucleotide-binding</keyword>
<comment type="similarity">
    <text evidence="7">Belongs to the GARS family.</text>
</comment>
<evidence type="ECO:0000256" key="5">
    <source>
        <dbReference type="ARBA" id="ARBA00022755"/>
    </source>
</evidence>
<dbReference type="Gene3D" id="3.30.470.20">
    <property type="entry name" value="ATP-grasp fold, B domain"/>
    <property type="match status" value="1"/>
</dbReference>
<dbReference type="InterPro" id="IPR011761">
    <property type="entry name" value="ATP-grasp"/>
</dbReference>
<dbReference type="Proteomes" id="UP000753196">
    <property type="component" value="Unassembled WGS sequence"/>
</dbReference>
<dbReference type="Gene3D" id="3.90.600.10">
    <property type="entry name" value="Phosphoribosylglycinamide synthetase, C-terminal domain"/>
    <property type="match status" value="1"/>
</dbReference>
<gene>
    <name evidence="13" type="ORF">HY221_01140</name>
</gene>
<feature type="domain" description="ATP-grasp" evidence="12">
    <location>
        <begin position="124"/>
        <end position="327"/>
    </location>
</feature>
<dbReference type="GO" id="GO:0004637">
    <property type="term" value="F:phosphoribosylamine-glycine ligase activity"/>
    <property type="evidence" value="ECO:0007669"/>
    <property type="project" value="UniProtKB-EC"/>
</dbReference>
<dbReference type="Pfam" id="PF02843">
    <property type="entry name" value="GARS_C"/>
    <property type="match status" value="1"/>
</dbReference>
<dbReference type="SUPFAM" id="SSF51246">
    <property type="entry name" value="Rudiment single hybrid motif"/>
    <property type="match status" value="1"/>
</dbReference>
<proteinExistence type="inferred from homology"/>
<evidence type="ECO:0000313" key="13">
    <source>
        <dbReference type="EMBL" id="MBI3630927.1"/>
    </source>
</evidence>
<dbReference type="InterPro" id="IPR020561">
    <property type="entry name" value="PRibGlycinamid_synth_ATP-grasp"/>
</dbReference>
<protein>
    <recommendedName>
        <fullName evidence="2">phosphoribosylamine--glycine ligase</fullName>
        <ecNumber evidence="2">6.3.4.13</ecNumber>
    </recommendedName>
    <alternativeName>
        <fullName evidence="8">Glycinamide ribonucleotide synthetase</fullName>
    </alternativeName>
    <alternativeName>
        <fullName evidence="9">Phosphoribosylglycinamide synthetase</fullName>
    </alternativeName>
</protein>
<dbReference type="SMART" id="SM01209">
    <property type="entry name" value="GARS_A"/>
    <property type="match status" value="1"/>
</dbReference>
<accession>A0A932VPJ2</accession>
<evidence type="ECO:0000256" key="10">
    <source>
        <dbReference type="PROSITE-ProRule" id="PRU00409"/>
    </source>
</evidence>
<evidence type="ECO:0000256" key="2">
    <source>
        <dbReference type="ARBA" id="ARBA00013255"/>
    </source>
</evidence>
<evidence type="ECO:0000256" key="8">
    <source>
        <dbReference type="ARBA" id="ARBA00042242"/>
    </source>
</evidence>
<dbReference type="GO" id="GO:0009113">
    <property type="term" value="P:purine nucleobase biosynthetic process"/>
    <property type="evidence" value="ECO:0007669"/>
    <property type="project" value="InterPro"/>
</dbReference>
<evidence type="ECO:0000256" key="7">
    <source>
        <dbReference type="ARBA" id="ARBA00038345"/>
    </source>
</evidence>
<feature type="region of interest" description="Disordered" evidence="11">
    <location>
        <begin position="1"/>
        <end position="21"/>
    </location>
</feature>
<comment type="pathway">
    <text evidence="1">Purine metabolism; IMP biosynthesis via de novo pathway; N(1)-(5-phospho-D-ribosyl)glycinamide from 5-phospho-alpha-D-ribose 1-diphosphate: step 2/2.</text>
</comment>